<evidence type="ECO:0000256" key="1">
    <source>
        <dbReference type="SAM" id="MobiDB-lite"/>
    </source>
</evidence>
<organism evidence="4 5">
    <name type="scientific">Papiliotrema laurentii</name>
    <name type="common">Cryptococcus laurentii</name>
    <dbReference type="NCBI Taxonomy" id="5418"/>
    <lineage>
        <taxon>Eukaryota</taxon>
        <taxon>Fungi</taxon>
        <taxon>Dikarya</taxon>
        <taxon>Basidiomycota</taxon>
        <taxon>Agaricomycotina</taxon>
        <taxon>Tremellomycetes</taxon>
        <taxon>Tremellales</taxon>
        <taxon>Rhynchogastremaceae</taxon>
        <taxon>Papiliotrema</taxon>
    </lineage>
</organism>
<dbReference type="SUPFAM" id="SSF52317">
    <property type="entry name" value="Class I glutamine amidotransferase-like"/>
    <property type="match status" value="1"/>
</dbReference>
<protein>
    <submittedName>
        <fullName evidence="4">Glycosyl-hydrolase</fullName>
    </submittedName>
</protein>
<dbReference type="PANTHER" id="PTHR40469">
    <property type="entry name" value="SECRETED GLYCOSYL HYDROLASE"/>
    <property type="match status" value="1"/>
</dbReference>
<keyword evidence="2" id="KW-0732">Signal</keyword>
<keyword evidence="5" id="KW-1185">Reference proteome</keyword>
<dbReference type="Pfam" id="PF06283">
    <property type="entry name" value="ThuA"/>
    <property type="match status" value="1"/>
</dbReference>
<comment type="caution">
    <text evidence="4">The sequence shown here is derived from an EMBL/GenBank/DDBJ whole genome shotgun (WGS) entry which is preliminary data.</text>
</comment>
<proteinExistence type="predicted"/>
<dbReference type="Proteomes" id="UP001182556">
    <property type="component" value="Unassembled WGS sequence"/>
</dbReference>
<feature type="region of interest" description="Disordered" evidence="1">
    <location>
        <begin position="271"/>
        <end position="309"/>
    </location>
</feature>
<dbReference type="InterPro" id="IPR029010">
    <property type="entry name" value="ThuA-like"/>
</dbReference>
<feature type="chain" id="PRO_5042064851" evidence="2">
    <location>
        <begin position="17"/>
        <end position="343"/>
    </location>
</feature>
<feature type="signal peptide" evidence="2">
    <location>
        <begin position="1"/>
        <end position="16"/>
    </location>
</feature>
<dbReference type="EMBL" id="JAODAN010000009">
    <property type="protein sequence ID" value="KAK1921988.1"/>
    <property type="molecule type" value="Genomic_DNA"/>
</dbReference>
<dbReference type="InterPro" id="IPR029062">
    <property type="entry name" value="Class_I_gatase-like"/>
</dbReference>
<gene>
    <name evidence="4" type="ORF">DB88DRAFT_496797</name>
</gene>
<feature type="domain" description="ThuA-like" evidence="3">
    <location>
        <begin position="20"/>
        <end position="252"/>
    </location>
</feature>
<dbReference type="PANTHER" id="PTHR40469:SF2">
    <property type="entry name" value="GALACTOSE-BINDING DOMAIN-LIKE SUPERFAMILY PROTEIN"/>
    <property type="match status" value="1"/>
</dbReference>
<dbReference type="AlphaFoldDB" id="A0AAD9FP00"/>
<accession>A0AAD9FP00</accession>
<reference evidence="4" key="1">
    <citation type="submission" date="2023-02" db="EMBL/GenBank/DDBJ databases">
        <title>Identification and recombinant expression of a fungal hydrolase from Papiliotrema laurentii that hydrolyzes apple cutin and clears colloidal polyester polyurethane.</title>
        <authorList>
            <consortium name="DOE Joint Genome Institute"/>
            <person name="Roman V.A."/>
            <person name="Bojanowski C."/>
            <person name="Crable B.R."/>
            <person name="Wagner D.N."/>
            <person name="Hung C.S."/>
            <person name="Nadeau L.J."/>
            <person name="Schratz L."/>
            <person name="Haridas S."/>
            <person name="Pangilinan J."/>
            <person name="Lipzen A."/>
            <person name="Na H."/>
            <person name="Yan M."/>
            <person name="Ng V."/>
            <person name="Grigoriev I.V."/>
            <person name="Spatafora J.W."/>
            <person name="Barlow D."/>
            <person name="Biffinger J."/>
            <person name="Kelley-Loughnane N."/>
            <person name="Varaljay V.A."/>
            <person name="Crookes-Goodson W.J."/>
        </authorList>
    </citation>
    <scope>NUCLEOTIDE SEQUENCE</scope>
    <source>
        <strain evidence="4">5307AH</strain>
    </source>
</reference>
<evidence type="ECO:0000259" key="3">
    <source>
        <dbReference type="Pfam" id="PF06283"/>
    </source>
</evidence>
<sequence>MLPILSSLLLSTMALASSPRVLVYTRTAGYRHDSIPTAIQALGDHQQEYNVTFVFTEDQNMFTTDKLSGFDGVMFVSTTDEVLDDRGKAALATYFQSGGVYTGVHAGSACLFNDTNYQQAVGALFDYHPTLQNATFERLNSTHPATAHLPDRWNLEDEVYNFRSDPRTNGAVVLLTVDESSYVLDGSSTGNYPPQGEPHPIAWYIESPLSAQPLRDGAPKPGRSFYTSLGHLSSTWLDDTFITHVMLGLRWALDGASTRAYGVGLVGNNSDTTSTTSSSAGPSSPGTATTHSPSSTGSGATLPASASASGASGAAGRARAVPGGVVGAAAVIGGAAAASLALL</sequence>
<evidence type="ECO:0000256" key="2">
    <source>
        <dbReference type="SAM" id="SignalP"/>
    </source>
</evidence>
<feature type="compositionally biased region" description="Low complexity" evidence="1">
    <location>
        <begin position="272"/>
        <end position="309"/>
    </location>
</feature>
<evidence type="ECO:0000313" key="4">
    <source>
        <dbReference type="EMBL" id="KAK1921988.1"/>
    </source>
</evidence>
<dbReference type="Gene3D" id="3.40.50.880">
    <property type="match status" value="1"/>
</dbReference>
<evidence type="ECO:0000313" key="5">
    <source>
        <dbReference type="Proteomes" id="UP001182556"/>
    </source>
</evidence>
<name>A0AAD9FP00_PAPLA</name>